<evidence type="ECO:0000256" key="13">
    <source>
        <dbReference type="ARBA" id="ARBA00023075"/>
    </source>
</evidence>
<dbReference type="PRINTS" id="PR01436">
    <property type="entry name" value="NADHDHGNASE2"/>
</dbReference>
<keyword evidence="10 17" id="KW-0249">Electron transport</keyword>
<keyword evidence="6 17" id="KW-0679">Respiratory chain</keyword>
<geneLocation type="mitochondrion" evidence="20"/>
<dbReference type="PANTHER" id="PTHR46552:SF1">
    <property type="entry name" value="NADH-UBIQUINONE OXIDOREDUCTASE CHAIN 2"/>
    <property type="match status" value="1"/>
</dbReference>
<keyword evidence="12 17" id="KW-0520">NAD</keyword>
<keyword evidence="14 17" id="KW-0496">Mitochondrion</keyword>
<keyword evidence="13 17" id="KW-0830">Ubiquinone</keyword>
<keyword evidence="9 17" id="KW-1278">Translocase</keyword>
<dbReference type="Pfam" id="PF00361">
    <property type="entry name" value="Proton_antipo_M"/>
    <property type="match status" value="1"/>
</dbReference>
<comment type="function">
    <text evidence="17">Core subunit of the mitochondrial membrane respiratory chain NADH dehydrogenase (Complex I) which catalyzes electron transfer from NADH through the respiratory chain, using ubiquinone as an electron acceptor. Essential for the catalytic activity and assembly of complex I.</text>
</comment>
<feature type="transmembrane region" description="Helical" evidence="17">
    <location>
        <begin position="199"/>
        <end position="217"/>
    </location>
</feature>
<evidence type="ECO:0000313" key="20">
    <source>
        <dbReference type="EMBL" id="ADC54877.1"/>
    </source>
</evidence>
<feature type="domain" description="NADH:quinone oxidoreductase/Mrp antiporter transmembrane" evidence="18">
    <location>
        <begin position="23"/>
        <end position="277"/>
    </location>
</feature>
<keyword evidence="8 17" id="KW-0999">Mitochondrion inner membrane</keyword>
<evidence type="ECO:0000256" key="8">
    <source>
        <dbReference type="ARBA" id="ARBA00022792"/>
    </source>
</evidence>
<evidence type="ECO:0000256" key="7">
    <source>
        <dbReference type="ARBA" id="ARBA00022692"/>
    </source>
</evidence>
<evidence type="ECO:0000256" key="1">
    <source>
        <dbReference type="ARBA" id="ARBA00004448"/>
    </source>
</evidence>
<protein>
    <recommendedName>
        <fullName evidence="4 17">NADH-ubiquinone oxidoreductase chain 2</fullName>
        <ecNumber evidence="3 17">7.1.1.2</ecNumber>
    </recommendedName>
</protein>
<comment type="subcellular location">
    <subcellularLocation>
        <location evidence="1 17">Mitochondrion inner membrane</location>
        <topology evidence="1 17">Multi-pass membrane protein</topology>
    </subcellularLocation>
</comment>
<dbReference type="GO" id="GO:0008137">
    <property type="term" value="F:NADH dehydrogenase (ubiquinone) activity"/>
    <property type="evidence" value="ECO:0007669"/>
    <property type="project" value="UniProtKB-EC"/>
</dbReference>
<feature type="transmembrane region" description="Helical" evidence="17">
    <location>
        <begin position="56"/>
        <end position="79"/>
    </location>
</feature>
<keyword evidence="7 17" id="KW-0812">Transmembrane</keyword>
<evidence type="ECO:0000256" key="12">
    <source>
        <dbReference type="ARBA" id="ARBA00023027"/>
    </source>
</evidence>
<dbReference type="EC" id="7.1.1.2" evidence="3 17"/>
<name>D3XB23_9SAUR</name>
<comment type="catalytic activity">
    <reaction evidence="16 17">
        <text>a ubiquinone + NADH + 5 H(+)(in) = a ubiquinol + NAD(+) + 4 H(+)(out)</text>
        <dbReference type="Rhea" id="RHEA:29091"/>
        <dbReference type="Rhea" id="RHEA-COMP:9565"/>
        <dbReference type="Rhea" id="RHEA-COMP:9566"/>
        <dbReference type="ChEBI" id="CHEBI:15378"/>
        <dbReference type="ChEBI" id="CHEBI:16389"/>
        <dbReference type="ChEBI" id="CHEBI:17976"/>
        <dbReference type="ChEBI" id="CHEBI:57540"/>
        <dbReference type="ChEBI" id="CHEBI:57945"/>
        <dbReference type="EC" id="7.1.1.2"/>
    </reaction>
</comment>
<keyword evidence="5" id="KW-0813">Transport</keyword>
<evidence type="ECO:0000256" key="14">
    <source>
        <dbReference type="ARBA" id="ARBA00023128"/>
    </source>
</evidence>
<dbReference type="InterPro" id="IPR010933">
    <property type="entry name" value="NADH_DH_su2_C"/>
</dbReference>
<dbReference type="InterPro" id="IPR050175">
    <property type="entry name" value="Complex_I_Subunit_2"/>
</dbReference>
<dbReference type="GO" id="GO:0006120">
    <property type="term" value="P:mitochondrial electron transport, NADH to ubiquinone"/>
    <property type="evidence" value="ECO:0007669"/>
    <property type="project" value="InterPro"/>
</dbReference>
<dbReference type="Pfam" id="PF06444">
    <property type="entry name" value="NADH_dehy_S2_C"/>
    <property type="match status" value="1"/>
</dbReference>
<dbReference type="InterPro" id="IPR001750">
    <property type="entry name" value="ND/Mrp_TM"/>
</dbReference>
<dbReference type="GO" id="GO:0005743">
    <property type="term" value="C:mitochondrial inner membrane"/>
    <property type="evidence" value="ECO:0007669"/>
    <property type="project" value="UniProtKB-SubCell"/>
</dbReference>
<dbReference type="EMBL" id="GU271140">
    <property type="protein sequence ID" value="ADC54877.1"/>
    <property type="molecule type" value="Genomic_DNA"/>
</dbReference>
<reference evidence="20" key="1">
    <citation type="journal article" date="2009" name="Proc. Calif. Acad. Sci.">
        <title>Phylogenetic Relationships among Species in the Sphaerodactylid Lizard Genus Pristurus.</title>
        <authorList>
            <person name="Papenfuss T.J."/>
            <person name="Jackman T."/>
            <person name="Bauer A."/>
            <person name="Stuart B.L."/>
            <person name="Robinson M.D."/>
            <person name="Parham J.F."/>
        </authorList>
    </citation>
    <scope>NUCLEOTIDE SEQUENCE</scope>
</reference>
<evidence type="ECO:0000256" key="10">
    <source>
        <dbReference type="ARBA" id="ARBA00022982"/>
    </source>
</evidence>
<sequence>MNPILYTIFLLILLTSTIITFSSHHWLLAWIGLELNTLAMIPLISKPHHPRATEAAVKYFIIQTLASTIVLLSGTITAWQTGQWMIPQLTTTTLFTIALAMKLGLAPVHLWYPEVLQGTTLTTVLIISTWQKFAPLALLYMTLSHLSPNLLLFLGLISVTVGGWAGLGHTQLRKIMAYSSIGHMGWLMAALALNPALATLTIIIYVIMTAATLITLINTTAKTLSDIGAIWPQAPTQALLLMLSLLSLGGLPPLTGFIPKWFILENLTLNHLTALATPLALMSLPALYFYVRLTYFTTLTTPPTTQTLTFLYRLKQTPTLTPALTTILATTTLPLAHTIYSALT</sequence>
<evidence type="ECO:0000256" key="15">
    <source>
        <dbReference type="ARBA" id="ARBA00023136"/>
    </source>
</evidence>
<feature type="transmembrane region" description="Helical" evidence="17">
    <location>
        <begin position="150"/>
        <end position="168"/>
    </location>
</feature>
<dbReference type="InterPro" id="IPR003917">
    <property type="entry name" value="NADH_UbQ_OxRdtase_chain2"/>
</dbReference>
<evidence type="ECO:0000256" key="4">
    <source>
        <dbReference type="ARBA" id="ARBA00021008"/>
    </source>
</evidence>
<dbReference type="AlphaFoldDB" id="D3XB23"/>
<feature type="transmembrane region" description="Helical" evidence="17">
    <location>
        <begin position="85"/>
        <end position="103"/>
    </location>
</feature>
<evidence type="ECO:0000256" key="5">
    <source>
        <dbReference type="ARBA" id="ARBA00022448"/>
    </source>
</evidence>
<feature type="domain" description="NADH dehydrogenase subunit 2 C-terminal" evidence="19">
    <location>
        <begin position="287"/>
        <end position="340"/>
    </location>
</feature>
<evidence type="ECO:0000256" key="2">
    <source>
        <dbReference type="ARBA" id="ARBA00007012"/>
    </source>
</evidence>
<feature type="transmembrane region" description="Helical" evidence="17">
    <location>
        <begin position="27"/>
        <end position="44"/>
    </location>
</feature>
<accession>D3XB23</accession>
<comment type="similarity">
    <text evidence="2 17">Belongs to the complex I subunit 2 family.</text>
</comment>
<feature type="transmembrane region" description="Helical" evidence="17">
    <location>
        <begin position="271"/>
        <end position="291"/>
    </location>
</feature>
<evidence type="ECO:0000256" key="9">
    <source>
        <dbReference type="ARBA" id="ARBA00022967"/>
    </source>
</evidence>
<evidence type="ECO:0000256" key="17">
    <source>
        <dbReference type="RuleBase" id="RU003403"/>
    </source>
</evidence>
<evidence type="ECO:0000259" key="18">
    <source>
        <dbReference type="Pfam" id="PF00361"/>
    </source>
</evidence>
<evidence type="ECO:0000256" key="6">
    <source>
        <dbReference type="ARBA" id="ARBA00022660"/>
    </source>
</evidence>
<proteinExistence type="inferred from homology"/>
<evidence type="ECO:0000256" key="11">
    <source>
        <dbReference type="ARBA" id="ARBA00022989"/>
    </source>
</evidence>
<gene>
    <name evidence="20" type="primary">ND2</name>
</gene>
<evidence type="ECO:0000256" key="16">
    <source>
        <dbReference type="ARBA" id="ARBA00049551"/>
    </source>
</evidence>
<dbReference type="PANTHER" id="PTHR46552">
    <property type="entry name" value="NADH-UBIQUINONE OXIDOREDUCTASE CHAIN 2"/>
    <property type="match status" value="1"/>
</dbReference>
<feature type="transmembrane region" description="Helical" evidence="17">
    <location>
        <begin position="238"/>
        <end position="259"/>
    </location>
</feature>
<organism evidence="20">
    <name type="scientific">Pristurus celerrimus</name>
    <dbReference type="NCBI Taxonomy" id="706252"/>
    <lineage>
        <taxon>Eukaryota</taxon>
        <taxon>Metazoa</taxon>
        <taxon>Chordata</taxon>
        <taxon>Craniata</taxon>
        <taxon>Vertebrata</taxon>
        <taxon>Euteleostomi</taxon>
        <taxon>Lepidosauria</taxon>
        <taxon>Squamata</taxon>
        <taxon>Bifurcata</taxon>
        <taxon>Gekkota</taxon>
        <taxon>Sphaerodactylidae</taxon>
        <taxon>Pristurus</taxon>
    </lineage>
</organism>
<evidence type="ECO:0000256" key="3">
    <source>
        <dbReference type="ARBA" id="ARBA00012944"/>
    </source>
</evidence>
<keyword evidence="15 17" id="KW-0472">Membrane</keyword>
<keyword evidence="11 17" id="KW-1133">Transmembrane helix</keyword>
<evidence type="ECO:0000259" key="19">
    <source>
        <dbReference type="Pfam" id="PF06444"/>
    </source>
</evidence>